<proteinExistence type="predicted"/>
<dbReference type="InterPro" id="IPR004436">
    <property type="entry name" value="Isocitrate_DH_NADP_mono"/>
</dbReference>
<evidence type="ECO:0000256" key="2">
    <source>
        <dbReference type="ARBA" id="ARBA00022435"/>
    </source>
</evidence>
<dbReference type="PANTHER" id="PTHR36999:SF1">
    <property type="entry name" value="ISOCITRATE DEHYDROGENASE (NADP(+))"/>
    <property type="match status" value="1"/>
</dbReference>
<keyword evidence="2" id="KW-0329">Glyoxylate bypass</keyword>
<evidence type="ECO:0000256" key="7">
    <source>
        <dbReference type="ARBA" id="ARBA00023002"/>
    </source>
</evidence>
<dbReference type="GO" id="GO:0006099">
    <property type="term" value="P:tricarboxylic acid cycle"/>
    <property type="evidence" value="ECO:0007669"/>
    <property type="project" value="UniProtKB-KW"/>
</dbReference>
<dbReference type="GO" id="GO:0006097">
    <property type="term" value="P:glyoxylate cycle"/>
    <property type="evidence" value="ECO:0007669"/>
    <property type="project" value="UniProtKB-KW"/>
</dbReference>
<dbReference type="AlphaFoldDB" id="A0A382SY03"/>
<keyword evidence="5" id="KW-0460">Magnesium</keyword>
<dbReference type="Pfam" id="PF03971">
    <property type="entry name" value="IDH"/>
    <property type="match status" value="1"/>
</dbReference>
<evidence type="ECO:0000313" key="9">
    <source>
        <dbReference type="EMBL" id="SVD13831.1"/>
    </source>
</evidence>
<protein>
    <recommendedName>
        <fullName evidence="10">Isopropylmalate dehydrogenase-like domain-containing protein</fullName>
    </recommendedName>
</protein>
<evidence type="ECO:0008006" key="10">
    <source>
        <dbReference type="Google" id="ProtNLM"/>
    </source>
</evidence>
<evidence type="ECO:0000256" key="4">
    <source>
        <dbReference type="ARBA" id="ARBA00022723"/>
    </source>
</evidence>
<feature type="region of interest" description="Disordered" evidence="8">
    <location>
        <begin position="106"/>
        <end position="127"/>
    </location>
</feature>
<sequence length="127" mass="14380">MSKIIYTKTDEAPALSTISFLPIVKAFTKSSRINIETRDISLSSRILANFSENLKNNQIVEDDLEYLGNIVNESTANIIKLPNISASIPQIKNAIKELQHLGYNIPEYPDDPENNSEKEIKRKYDLV</sequence>
<name>A0A382SY03_9ZZZZ</name>
<feature type="non-terminal residue" evidence="9">
    <location>
        <position position="1"/>
    </location>
</feature>
<dbReference type="GO" id="GO:0004450">
    <property type="term" value="F:isocitrate dehydrogenase (NADP+) activity"/>
    <property type="evidence" value="ECO:0007669"/>
    <property type="project" value="InterPro"/>
</dbReference>
<organism evidence="9">
    <name type="scientific">marine metagenome</name>
    <dbReference type="NCBI Taxonomy" id="408172"/>
    <lineage>
        <taxon>unclassified sequences</taxon>
        <taxon>metagenomes</taxon>
        <taxon>ecological metagenomes</taxon>
    </lineage>
</organism>
<evidence type="ECO:0000256" key="3">
    <source>
        <dbReference type="ARBA" id="ARBA00022532"/>
    </source>
</evidence>
<dbReference type="PANTHER" id="PTHR36999">
    <property type="entry name" value="ISOCITRATE DEHYDROGENASE [NADP]"/>
    <property type="match status" value="1"/>
</dbReference>
<dbReference type="EMBL" id="UINC01131864">
    <property type="protein sequence ID" value="SVD13831.1"/>
    <property type="molecule type" value="Genomic_DNA"/>
</dbReference>
<dbReference type="GO" id="GO:0046872">
    <property type="term" value="F:metal ion binding"/>
    <property type="evidence" value="ECO:0007669"/>
    <property type="project" value="UniProtKB-KW"/>
</dbReference>
<comment type="cofactor">
    <cofactor evidence="1">
        <name>Mg(2+)</name>
        <dbReference type="ChEBI" id="CHEBI:18420"/>
    </cofactor>
</comment>
<evidence type="ECO:0000256" key="8">
    <source>
        <dbReference type="SAM" id="MobiDB-lite"/>
    </source>
</evidence>
<evidence type="ECO:0000256" key="1">
    <source>
        <dbReference type="ARBA" id="ARBA00001946"/>
    </source>
</evidence>
<keyword evidence="3" id="KW-0816">Tricarboxylic acid cycle</keyword>
<accession>A0A382SY03</accession>
<gene>
    <name evidence="9" type="ORF">METZ01_LOCUS366685</name>
</gene>
<feature type="non-terminal residue" evidence="9">
    <location>
        <position position="127"/>
    </location>
</feature>
<keyword evidence="7" id="KW-0560">Oxidoreductase</keyword>
<evidence type="ECO:0000256" key="6">
    <source>
        <dbReference type="ARBA" id="ARBA00022857"/>
    </source>
</evidence>
<feature type="compositionally biased region" description="Basic and acidic residues" evidence="8">
    <location>
        <begin position="115"/>
        <end position="127"/>
    </location>
</feature>
<keyword evidence="6" id="KW-0521">NADP</keyword>
<dbReference type="SUPFAM" id="SSF53659">
    <property type="entry name" value="Isocitrate/Isopropylmalate dehydrogenase-like"/>
    <property type="match status" value="1"/>
</dbReference>
<reference evidence="9" key="1">
    <citation type="submission" date="2018-05" db="EMBL/GenBank/DDBJ databases">
        <authorList>
            <person name="Lanie J.A."/>
            <person name="Ng W.-L."/>
            <person name="Kazmierczak K.M."/>
            <person name="Andrzejewski T.M."/>
            <person name="Davidsen T.M."/>
            <person name="Wayne K.J."/>
            <person name="Tettelin H."/>
            <person name="Glass J.I."/>
            <person name="Rusch D."/>
            <person name="Podicherti R."/>
            <person name="Tsui H.-C.T."/>
            <person name="Winkler M.E."/>
        </authorList>
    </citation>
    <scope>NUCLEOTIDE SEQUENCE</scope>
</reference>
<evidence type="ECO:0000256" key="5">
    <source>
        <dbReference type="ARBA" id="ARBA00022842"/>
    </source>
</evidence>
<keyword evidence="4" id="KW-0479">Metal-binding</keyword>